<reference evidence="1 2" key="1">
    <citation type="submission" date="2024-01" db="EMBL/GenBank/DDBJ databases">
        <title>The genomes of 5 underutilized Papilionoideae crops provide insights into root nodulation and disease resistanc.</title>
        <authorList>
            <person name="Yuan L."/>
        </authorList>
    </citation>
    <scope>NUCLEOTIDE SEQUENCE [LARGE SCALE GENOMIC DNA]</scope>
    <source>
        <strain evidence="1">ZHUSHIDOU_FW_LH</strain>
        <tissue evidence="1">Leaf</tissue>
    </source>
</reference>
<gene>
    <name evidence="1" type="ORF">RIF29_26386</name>
</gene>
<evidence type="ECO:0000313" key="1">
    <source>
        <dbReference type="EMBL" id="KAK7260385.1"/>
    </source>
</evidence>
<sequence>MCSSCRLELDSIFLVVQSCFRFHKLLSGSLAFSIDPTLNCHSADSLKNYPRHTTAVKLQMQEMEQLANVQGLPTDRYTLNKLMAMHSGLNNKINSNHSMGNRGALSGLAEAAVALTNCQNIFTRQNSMNSNSMNSESIFRPRLNFFFIQDHLDFNRRVHTELLSTLPPFLPGHPDARPVRHVHVELPKLRLALAVTV</sequence>
<accession>A0AAN9ESN2</accession>
<dbReference type="Proteomes" id="UP001372338">
    <property type="component" value="Unassembled WGS sequence"/>
</dbReference>
<dbReference type="AlphaFoldDB" id="A0AAN9ESN2"/>
<keyword evidence="2" id="KW-1185">Reference proteome</keyword>
<comment type="caution">
    <text evidence="1">The sequence shown here is derived from an EMBL/GenBank/DDBJ whole genome shotgun (WGS) entry which is preliminary data.</text>
</comment>
<organism evidence="1 2">
    <name type="scientific">Crotalaria pallida</name>
    <name type="common">Smooth rattlebox</name>
    <name type="synonym">Crotalaria striata</name>
    <dbReference type="NCBI Taxonomy" id="3830"/>
    <lineage>
        <taxon>Eukaryota</taxon>
        <taxon>Viridiplantae</taxon>
        <taxon>Streptophyta</taxon>
        <taxon>Embryophyta</taxon>
        <taxon>Tracheophyta</taxon>
        <taxon>Spermatophyta</taxon>
        <taxon>Magnoliopsida</taxon>
        <taxon>eudicotyledons</taxon>
        <taxon>Gunneridae</taxon>
        <taxon>Pentapetalae</taxon>
        <taxon>rosids</taxon>
        <taxon>fabids</taxon>
        <taxon>Fabales</taxon>
        <taxon>Fabaceae</taxon>
        <taxon>Papilionoideae</taxon>
        <taxon>50 kb inversion clade</taxon>
        <taxon>genistoids sensu lato</taxon>
        <taxon>core genistoids</taxon>
        <taxon>Crotalarieae</taxon>
        <taxon>Crotalaria</taxon>
    </lineage>
</organism>
<name>A0AAN9ESN2_CROPI</name>
<proteinExistence type="predicted"/>
<dbReference type="EMBL" id="JAYWIO010000005">
    <property type="protein sequence ID" value="KAK7260385.1"/>
    <property type="molecule type" value="Genomic_DNA"/>
</dbReference>
<protein>
    <submittedName>
        <fullName evidence="1">Uncharacterized protein</fullName>
    </submittedName>
</protein>
<evidence type="ECO:0000313" key="2">
    <source>
        <dbReference type="Proteomes" id="UP001372338"/>
    </source>
</evidence>